<dbReference type="Pfam" id="PF00571">
    <property type="entry name" value="CBS"/>
    <property type="match status" value="2"/>
</dbReference>
<dbReference type="SUPFAM" id="SSF54631">
    <property type="entry name" value="CBS-domain pair"/>
    <property type="match status" value="1"/>
</dbReference>
<reference evidence="5 6" key="1">
    <citation type="submission" date="2017-02" db="EMBL/GenBank/DDBJ databases">
        <authorList>
            <person name="Peterson S.W."/>
        </authorList>
    </citation>
    <scope>NUCLEOTIDE SEQUENCE [LARGE SCALE GENOMIC DNA]</scope>
    <source>
        <strain evidence="5 6">S285</strain>
    </source>
</reference>
<evidence type="ECO:0000313" key="6">
    <source>
        <dbReference type="Proteomes" id="UP000193978"/>
    </source>
</evidence>
<dbReference type="KEGG" id="mbry:B1812_10380"/>
<evidence type="ECO:0000256" key="2">
    <source>
        <dbReference type="PROSITE-ProRule" id="PRU00703"/>
    </source>
</evidence>
<dbReference type="Gene3D" id="3.10.580.10">
    <property type="entry name" value="CBS-domain"/>
    <property type="match status" value="1"/>
</dbReference>
<name>A0A1W6N106_9HYPH</name>
<feature type="domain" description="CBS" evidence="4">
    <location>
        <begin position="94"/>
        <end position="151"/>
    </location>
</feature>
<keyword evidence="6" id="KW-1185">Reference proteome</keyword>
<dbReference type="SMART" id="SM00116">
    <property type="entry name" value="CBS"/>
    <property type="match status" value="2"/>
</dbReference>
<evidence type="ECO:0000259" key="4">
    <source>
        <dbReference type="PROSITE" id="PS51371"/>
    </source>
</evidence>
<protein>
    <recommendedName>
        <fullName evidence="4">CBS domain-containing protein</fullName>
    </recommendedName>
</protein>
<feature type="domain" description="CBS" evidence="4">
    <location>
        <begin position="29"/>
        <end position="85"/>
    </location>
</feature>
<proteinExistence type="predicted"/>
<dbReference type="PANTHER" id="PTHR43080:SF2">
    <property type="entry name" value="CBS DOMAIN-CONTAINING PROTEIN"/>
    <property type="match status" value="1"/>
</dbReference>
<organism evidence="5 6">
    <name type="scientific">Methylocystis bryophila</name>
    <dbReference type="NCBI Taxonomy" id="655015"/>
    <lineage>
        <taxon>Bacteria</taxon>
        <taxon>Pseudomonadati</taxon>
        <taxon>Pseudomonadota</taxon>
        <taxon>Alphaproteobacteria</taxon>
        <taxon>Hyphomicrobiales</taxon>
        <taxon>Methylocystaceae</taxon>
        <taxon>Methylocystis</taxon>
    </lineage>
</organism>
<dbReference type="STRING" id="655015.B1812_10380"/>
<dbReference type="AlphaFoldDB" id="A0A1W6N106"/>
<evidence type="ECO:0000256" key="1">
    <source>
        <dbReference type="ARBA" id="ARBA00023122"/>
    </source>
</evidence>
<dbReference type="PROSITE" id="PS51371">
    <property type="entry name" value="CBS"/>
    <property type="match status" value="2"/>
</dbReference>
<dbReference type="InterPro" id="IPR051257">
    <property type="entry name" value="Diverse_CBS-Domain"/>
</dbReference>
<dbReference type="PANTHER" id="PTHR43080">
    <property type="entry name" value="CBS DOMAIN-CONTAINING PROTEIN CBSX3, MITOCHONDRIAL"/>
    <property type="match status" value="1"/>
</dbReference>
<dbReference type="Proteomes" id="UP000193978">
    <property type="component" value="Chromosome"/>
</dbReference>
<keyword evidence="3" id="KW-0812">Transmembrane</keyword>
<dbReference type="InterPro" id="IPR046342">
    <property type="entry name" value="CBS_dom_sf"/>
</dbReference>
<evidence type="ECO:0000256" key="3">
    <source>
        <dbReference type="SAM" id="Phobius"/>
    </source>
</evidence>
<keyword evidence="1 2" id="KW-0129">CBS domain</keyword>
<sequence>MGFTRAPRCATESRRSCPVKIKDRPEFAGKPQAFSLRGEETVATAVTTMVERNIGSVVIVDADMKVQGIVTERDILRFVAENLDPKATPLSSVMSTEMKTARLDDDDMEWLQHMSQERFRHLPIVDDQGRLIGLLSQGDFVAQTWEDLLQSIRKKTQATFRQPTTQVVGALVLYTFAIIVMSRFWQGFSFR</sequence>
<dbReference type="InterPro" id="IPR000644">
    <property type="entry name" value="CBS_dom"/>
</dbReference>
<feature type="transmembrane region" description="Helical" evidence="3">
    <location>
        <begin position="167"/>
        <end position="185"/>
    </location>
</feature>
<evidence type="ECO:0000313" key="5">
    <source>
        <dbReference type="EMBL" id="ARN83554.1"/>
    </source>
</evidence>
<keyword evidence="3" id="KW-1133">Transmembrane helix</keyword>
<dbReference type="EMBL" id="CP019948">
    <property type="protein sequence ID" value="ARN83554.1"/>
    <property type="molecule type" value="Genomic_DNA"/>
</dbReference>
<accession>A0A1W6N106</accession>
<keyword evidence="3" id="KW-0472">Membrane</keyword>
<gene>
    <name evidence="5" type="ORF">B1812_10380</name>
</gene>